<keyword evidence="2" id="KW-0472">Membrane</keyword>
<accession>I7M8N3</accession>
<dbReference type="AlphaFoldDB" id="I7M8N3"/>
<gene>
    <name evidence="2" type="ORF">TTHERM_00131140</name>
</gene>
<dbReference type="SUPFAM" id="SSF50630">
    <property type="entry name" value="Acid proteases"/>
    <property type="match status" value="1"/>
</dbReference>
<evidence type="ECO:0000256" key="1">
    <source>
        <dbReference type="SAM" id="SignalP"/>
    </source>
</evidence>
<keyword evidence="3" id="KW-1185">Reference proteome</keyword>
<evidence type="ECO:0000313" key="2">
    <source>
        <dbReference type="EMBL" id="EAR99346.1"/>
    </source>
</evidence>
<protein>
    <submittedName>
        <fullName evidence="2">Transmembrane protein, putative</fullName>
    </submittedName>
</protein>
<dbReference type="HOGENOM" id="CLU_063368_1_0_1"/>
<dbReference type="Gene3D" id="2.40.70.10">
    <property type="entry name" value="Acid Proteases"/>
    <property type="match status" value="1"/>
</dbReference>
<organism evidence="2 3">
    <name type="scientific">Tetrahymena thermophila (strain SB210)</name>
    <dbReference type="NCBI Taxonomy" id="312017"/>
    <lineage>
        <taxon>Eukaryota</taxon>
        <taxon>Sar</taxon>
        <taxon>Alveolata</taxon>
        <taxon>Ciliophora</taxon>
        <taxon>Intramacronucleata</taxon>
        <taxon>Oligohymenophorea</taxon>
        <taxon>Hymenostomatida</taxon>
        <taxon>Tetrahymenina</taxon>
        <taxon>Tetrahymenidae</taxon>
        <taxon>Tetrahymena</taxon>
    </lineage>
</organism>
<keyword evidence="1" id="KW-0732">Signal</keyword>
<feature type="chain" id="PRO_5003712087" evidence="1">
    <location>
        <begin position="24"/>
        <end position="355"/>
    </location>
</feature>
<sequence length="355" mass="40847">MAQRRIYFLLVLFVLCILIQTEAQSIKIPLRFKDNKLVLSTAFGKNQCQIDAEIQFNLCTSIISKLSDNQSTDNCGSESTGEIDLLTGDNIYVAPFDLNGLKTSLTFNIPSPDQTLNYGLKSLCFGFGSYQLQSVLRNLFNQGQIKQPIAYLYLDNVLQNQKKGDVTGFIELGELYQPKIQKSDYLKYLISGNRGSYYSIKNVLQFQFLGQTFNLSTNQSHFNFNSPYYSFSTEVIQQILKTFKKKDIQYKIKANPQKQSSDKSMYIVPYIDQMDDIQVIFTQESTEYSYTISISPETFSRKIENDDYELLFEEVDSGIDFRFGNTIFQSYYFGFNQLDNKIQVAKRGKQKIISI</sequence>
<reference evidence="3" key="1">
    <citation type="journal article" date="2006" name="PLoS Biol.">
        <title>Macronuclear genome sequence of the ciliate Tetrahymena thermophila, a model eukaryote.</title>
        <authorList>
            <person name="Eisen J.A."/>
            <person name="Coyne R.S."/>
            <person name="Wu M."/>
            <person name="Wu D."/>
            <person name="Thiagarajan M."/>
            <person name="Wortman J.R."/>
            <person name="Badger J.H."/>
            <person name="Ren Q."/>
            <person name="Amedeo P."/>
            <person name="Jones K.M."/>
            <person name="Tallon L.J."/>
            <person name="Delcher A.L."/>
            <person name="Salzberg S.L."/>
            <person name="Silva J.C."/>
            <person name="Haas B.J."/>
            <person name="Majoros W.H."/>
            <person name="Farzad M."/>
            <person name="Carlton J.M."/>
            <person name="Smith R.K. Jr."/>
            <person name="Garg J."/>
            <person name="Pearlman R.E."/>
            <person name="Karrer K.M."/>
            <person name="Sun L."/>
            <person name="Manning G."/>
            <person name="Elde N.C."/>
            <person name="Turkewitz A.P."/>
            <person name="Asai D.J."/>
            <person name="Wilkes D.E."/>
            <person name="Wang Y."/>
            <person name="Cai H."/>
            <person name="Collins K."/>
            <person name="Stewart B.A."/>
            <person name="Lee S.R."/>
            <person name="Wilamowska K."/>
            <person name="Weinberg Z."/>
            <person name="Ruzzo W.L."/>
            <person name="Wloga D."/>
            <person name="Gaertig J."/>
            <person name="Frankel J."/>
            <person name="Tsao C.-C."/>
            <person name="Gorovsky M.A."/>
            <person name="Keeling P.J."/>
            <person name="Waller R.F."/>
            <person name="Patron N.J."/>
            <person name="Cherry J.M."/>
            <person name="Stover N.A."/>
            <person name="Krieger C.J."/>
            <person name="del Toro C."/>
            <person name="Ryder H.F."/>
            <person name="Williamson S.C."/>
            <person name="Barbeau R.A."/>
            <person name="Hamilton E.P."/>
            <person name="Orias E."/>
        </authorList>
    </citation>
    <scope>NUCLEOTIDE SEQUENCE [LARGE SCALE GENOMIC DNA]</scope>
    <source>
        <strain evidence="3">SB210</strain>
    </source>
</reference>
<evidence type="ECO:0000313" key="3">
    <source>
        <dbReference type="Proteomes" id="UP000009168"/>
    </source>
</evidence>
<dbReference type="RefSeq" id="XP_001019591.1">
    <property type="nucleotide sequence ID" value="XM_001019591.2"/>
</dbReference>
<dbReference type="InParanoid" id="I7M8N3"/>
<dbReference type="InterPro" id="IPR021109">
    <property type="entry name" value="Peptidase_aspartic_dom_sf"/>
</dbReference>
<dbReference type="GeneID" id="7835777"/>
<dbReference type="Proteomes" id="UP000009168">
    <property type="component" value="Unassembled WGS sequence"/>
</dbReference>
<keyword evidence="2" id="KW-0812">Transmembrane</keyword>
<proteinExistence type="predicted"/>
<dbReference type="EMBL" id="GG662639">
    <property type="protein sequence ID" value="EAR99346.1"/>
    <property type="molecule type" value="Genomic_DNA"/>
</dbReference>
<dbReference type="KEGG" id="tet:TTHERM_00131140"/>
<feature type="signal peptide" evidence="1">
    <location>
        <begin position="1"/>
        <end position="23"/>
    </location>
</feature>
<name>I7M8N3_TETTS</name>